<keyword evidence="3" id="KW-1185">Reference proteome</keyword>
<protein>
    <submittedName>
        <fullName evidence="2">Uncharacterized protein</fullName>
    </submittedName>
</protein>
<dbReference type="Proteomes" id="UP001218188">
    <property type="component" value="Unassembled WGS sequence"/>
</dbReference>
<feature type="region of interest" description="Disordered" evidence="1">
    <location>
        <begin position="204"/>
        <end position="230"/>
    </location>
</feature>
<dbReference type="AlphaFoldDB" id="A0AAD6WPP2"/>
<name>A0AAD6WPP2_9AGAR</name>
<proteinExistence type="predicted"/>
<reference evidence="2" key="1">
    <citation type="submission" date="2023-03" db="EMBL/GenBank/DDBJ databases">
        <title>Massive genome expansion in bonnet fungi (Mycena s.s.) driven by repeated elements and novel gene families across ecological guilds.</title>
        <authorList>
            <consortium name="Lawrence Berkeley National Laboratory"/>
            <person name="Harder C.B."/>
            <person name="Miyauchi S."/>
            <person name="Viragh M."/>
            <person name="Kuo A."/>
            <person name="Thoen E."/>
            <person name="Andreopoulos B."/>
            <person name="Lu D."/>
            <person name="Skrede I."/>
            <person name="Drula E."/>
            <person name="Henrissat B."/>
            <person name="Morin E."/>
            <person name="Kohler A."/>
            <person name="Barry K."/>
            <person name="LaButti K."/>
            <person name="Morin E."/>
            <person name="Salamov A."/>
            <person name="Lipzen A."/>
            <person name="Mereny Z."/>
            <person name="Hegedus B."/>
            <person name="Baldrian P."/>
            <person name="Stursova M."/>
            <person name="Weitz H."/>
            <person name="Taylor A."/>
            <person name="Grigoriev I.V."/>
            <person name="Nagy L.G."/>
            <person name="Martin F."/>
            <person name="Kauserud H."/>
        </authorList>
    </citation>
    <scope>NUCLEOTIDE SEQUENCE</scope>
    <source>
        <strain evidence="2">CBHHK200</strain>
    </source>
</reference>
<feature type="compositionally biased region" description="Low complexity" evidence="1">
    <location>
        <begin position="204"/>
        <end position="216"/>
    </location>
</feature>
<organism evidence="2 3">
    <name type="scientific">Mycena alexandri</name>
    <dbReference type="NCBI Taxonomy" id="1745969"/>
    <lineage>
        <taxon>Eukaryota</taxon>
        <taxon>Fungi</taxon>
        <taxon>Dikarya</taxon>
        <taxon>Basidiomycota</taxon>
        <taxon>Agaricomycotina</taxon>
        <taxon>Agaricomycetes</taxon>
        <taxon>Agaricomycetidae</taxon>
        <taxon>Agaricales</taxon>
        <taxon>Marasmiineae</taxon>
        <taxon>Mycenaceae</taxon>
        <taxon>Mycena</taxon>
    </lineage>
</organism>
<evidence type="ECO:0000256" key="1">
    <source>
        <dbReference type="SAM" id="MobiDB-lite"/>
    </source>
</evidence>
<gene>
    <name evidence="2" type="ORF">C8F04DRAFT_1198051</name>
</gene>
<comment type="caution">
    <text evidence="2">The sequence shown here is derived from an EMBL/GenBank/DDBJ whole genome shotgun (WGS) entry which is preliminary data.</text>
</comment>
<accession>A0AAD6WPP2</accession>
<sequence length="230" mass="25819">MPAAPTAAPAIDVFNSKAVFPPLLERFEAMNVVHSGLKRLSRLLFLFTIPGLGSELMHAFTVRLFADYNVALITGDDIPDRVPAYYTNFAQNMNLYDDSGFGWAYIDDTTNTIVWDEKLAPTTPASLGLLEHEILERYLPKDHVAVSQHYFENAERLRFLETQRELKYFKQRAAKRTQEEGEPEMRSAEVMTKFDLKRKQFEEAANAAKKQKAGEASGSGSGAGASMDME</sequence>
<evidence type="ECO:0000313" key="3">
    <source>
        <dbReference type="Proteomes" id="UP001218188"/>
    </source>
</evidence>
<evidence type="ECO:0000313" key="2">
    <source>
        <dbReference type="EMBL" id="KAJ7019116.1"/>
    </source>
</evidence>
<dbReference type="EMBL" id="JARJCM010000306">
    <property type="protein sequence ID" value="KAJ7019116.1"/>
    <property type="molecule type" value="Genomic_DNA"/>
</dbReference>